<evidence type="ECO:0000256" key="7">
    <source>
        <dbReference type="ARBA" id="ARBA00023136"/>
    </source>
</evidence>
<evidence type="ECO:0000256" key="3">
    <source>
        <dbReference type="ARBA" id="ARBA00022448"/>
    </source>
</evidence>
<keyword evidence="5 8" id="KW-0812">Transmembrane</keyword>
<evidence type="ECO:0000313" key="9">
    <source>
        <dbReference type="EMBL" id="UOE19204.1"/>
    </source>
</evidence>
<feature type="transmembrane region" description="Helical" evidence="8">
    <location>
        <begin position="230"/>
        <end position="249"/>
    </location>
</feature>
<dbReference type="PANTHER" id="PTHR30269">
    <property type="entry name" value="TRANSMEMBRANE PROTEIN YFCA"/>
    <property type="match status" value="1"/>
</dbReference>
<name>A0A399G2A7_9ACTN</name>
<dbReference type="RefSeq" id="WP_068689905.1">
    <property type="nucleotide sequence ID" value="NZ_CP063196.1"/>
</dbReference>
<keyword evidence="3" id="KW-0813">Transport</keyword>
<dbReference type="GO" id="GO:0005886">
    <property type="term" value="C:plasma membrane"/>
    <property type="evidence" value="ECO:0007669"/>
    <property type="project" value="UniProtKB-SubCell"/>
</dbReference>
<evidence type="ECO:0000313" key="10">
    <source>
        <dbReference type="Proteomes" id="UP000265719"/>
    </source>
</evidence>
<keyword evidence="6 8" id="KW-1133">Transmembrane helix</keyword>
<dbReference type="PANTHER" id="PTHR30269:SF0">
    <property type="entry name" value="MEMBRANE TRANSPORTER PROTEIN YFCA-RELATED"/>
    <property type="match status" value="1"/>
</dbReference>
<evidence type="ECO:0000256" key="2">
    <source>
        <dbReference type="ARBA" id="ARBA00009142"/>
    </source>
</evidence>
<keyword evidence="7 8" id="KW-0472">Membrane</keyword>
<keyword evidence="4 8" id="KW-1003">Cell membrane</keyword>
<gene>
    <name evidence="9" type="ORF">NI17_021040</name>
</gene>
<feature type="transmembrane region" description="Helical" evidence="8">
    <location>
        <begin position="99"/>
        <end position="117"/>
    </location>
</feature>
<protein>
    <recommendedName>
        <fullName evidence="8">Probable membrane transporter protein</fullName>
    </recommendedName>
</protein>
<dbReference type="OrthoDB" id="3782574at2"/>
<reference evidence="9" key="1">
    <citation type="submission" date="2020-10" db="EMBL/GenBank/DDBJ databases">
        <title>De novo genome project of the cellulose decomposer Thermobifida halotolerans type strain.</title>
        <authorList>
            <person name="Nagy I."/>
            <person name="Horvath B."/>
            <person name="Kukolya J."/>
            <person name="Nagy I."/>
            <person name="Orsini M."/>
        </authorList>
    </citation>
    <scope>NUCLEOTIDE SEQUENCE</scope>
    <source>
        <strain evidence="9">DSM 44931</strain>
    </source>
</reference>
<accession>A0A399G2A7</accession>
<evidence type="ECO:0000256" key="1">
    <source>
        <dbReference type="ARBA" id="ARBA00004651"/>
    </source>
</evidence>
<comment type="subcellular location">
    <subcellularLocation>
        <location evidence="1 8">Cell membrane</location>
        <topology evidence="1 8">Multi-pass membrane protein</topology>
    </subcellularLocation>
</comment>
<dbReference type="KEGG" id="thao:NI17_021040"/>
<organism evidence="9 10">
    <name type="scientific">Thermobifida halotolerans</name>
    <dbReference type="NCBI Taxonomy" id="483545"/>
    <lineage>
        <taxon>Bacteria</taxon>
        <taxon>Bacillati</taxon>
        <taxon>Actinomycetota</taxon>
        <taxon>Actinomycetes</taxon>
        <taxon>Streptosporangiales</taxon>
        <taxon>Nocardiopsidaceae</taxon>
        <taxon>Thermobifida</taxon>
    </lineage>
</organism>
<feature type="transmembrane region" description="Helical" evidence="8">
    <location>
        <begin position="74"/>
        <end position="93"/>
    </location>
</feature>
<dbReference type="AlphaFoldDB" id="A0A399G2A7"/>
<proteinExistence type="inferred from homology"/>
<dbReference type="InterPro" id="IPR002781">
    <property type="entry name" value="TM_pro_TauE-like"/>
</dbReference>
<dbReference type="Proteomes" id="UP000265719">
    <property type="component" value="Chromosome"/>
</dbReference>
<feature type="transmembrane region" description="Helical" evidence="8">
    <location>
        <begin position="205"/>
        <end position="224"/>
    </location>
</feature>
<feature type="transmembrane region" description="Helical" evidence="8">
    <location>
        <begin position="138"/>
        <end position="166"/>
    </location>
</feature>
<evidence type="ECO:0000256" key="8">
    <source>
        <dbReference type="RuleBase" id="RU363041"/>
    </source>
</evidence>
<dbReference type="Pfam" id="PF01925">
    <property type="entry name" value="TauE"/>
    <property type="match status" value="1"/>
</dbReference>
<keyword evidence="10" id="KW-1185">Reference proteome</keyword>
<evidence type="ECO:0000256" key="6">
    <source>
        <dbReference type="ARBA" id="ARBA00022989"/>
    </source>
</evidence>
<sequence length="250" mass="25857">MDVWQALAVLAAGAGAGTINTLVGSGTLFTFPVLLACGVPPVTAAISNSIGLTPGAVAGAIGYRRELAGQRTRLLRFGVMSFLGAITGGTLLLNLPEKVFTSVVPVLILLACLLIVFQPRINAWARGRRAARPNGGPLLPFGVYGAGVYGGYFTAAQGVVLISLLGSSLDEDIQRVNALKNVLASIVNASVATFYILFAEPYWPAAALIAGGSVIGGYLGARFGRRLRPTALRALVVLIGLTAAVQLVLR</sequence>
<dbReference type="InterPro" id="IPR052017">
    <property type="entry name" value="TSUP"/>
</dbReference>
<evidence type="ECO:0000256" key="4">
    <source>
        <dbReference type="ARBA" id="ARBA00022475"/>
    </source>
</evidence>
<dbReference type="EMBL" id="CP063196">
    <property type="protein sequence ID" value="UOE19204.1"/>
    <property type="molecule type" value="Genomic_DNA"/>
</dbReference>
<comment type="similarity">
    <text evidence="2 8">Belongs to the 4-toluene sulfonate uptake permease (TSUP) (TC 2.A.102) family.</text>
</comment>
<evidence type="ECO:0000256" key="5">
    <source>
        <dbReference type="ARBA" id="ARBA00022692"/>
    </source>
</evidence>
<feature type="transmembrane region" description="Helical" evidence="8">
    <location>
        <begin position="40"/>
        <end position="62"/>
    </location>
</feature>